<dbReference type="STRING" id="90262.A0A1X2IYH1"/>
<accession>A0A1X2IYH1</accession>
<organism evidence="2 3">
    <name type="scientific">Absidia repens</name>
    <dbReference type="NCBI Taxonomy" id="90262"/>
    <lineage>
        <taxon>Eukaryota</taxon>
        <taxon>Fungi</taxon>
        <taxon>Fungi incertae sedis</taxon>
        <taxon>Mucoromycota</taxon>
        <taxon>Mucoromycotina</taxon>
        <taxon>Mucoromycetes</taxon>
        <taxon>Mucorales</taxon>
        <taxon>Cunninghamellaceae</taxon>
        <taxon>Absidia</taxon>
    </lineage>
</organism>
<evidence type="ECO:0000256" key="1">
    <source>
        <dbReference type="SAM" id="MobiDB-lite"/>
    </source>
</evidence>
<dbReference type="EMBL" id="MCGE01000002">
    <property type="protein sequence ID" value="ORZ24312.1"/>
    <property type="molecule type" value="Genomic_DNA"/>
</dbReference>
<feature type="region of interest" description="Disordered" evidence="1">
    <location>
        <begin position="231"/>
        <end position="272"/>
    </location>
</feature>
<feature type="compositionally biased region" description="Basic and acidic residues" evidence="1">
    <location>
        <begin position="232"/>
        <end position="241"/>
    </location>
</feature>
<evidence type="ECO:0000313" key="2">
    <source>
        <dbReference type="EMBL" id="ORZ24312.1"/>
    </source>
</evidence>
<comment type="caution">
    <text evidence="2">The sequence shown here is derived from an EMBL/GenBank/DDBJ whole genome shotgun (WGS) entry which is preliminary data.</text>
</comment>
<dbReference type="AlphaFoldDB" id="A0A1X2IYH1"/>
<gene>
    <name evidence="2" type="ORF">BCR42DRAFT_88814</name>
</gene>
<feature type="compositionally biased region" description="Basic and acidic residues" evidence="1">
    <location>
        <begin position="255"/>
        <end position="265"/>
    </location>
</feature>
<proteinExistence type="predicted"/>
<protein>
    <submittedName>
        <fullName evidence="2">Uncharacterized protein</fullName>
    </submittedName>
</protein>
<evidence type="ECO:0000313" key="3">
    <source>
        <dbReference type="Proteomes" id="UP000193560"/>
    </source>
</evidence>
<dbReference type="OrthoDB" id="20774at2759"/>
<dbReference type="Proteomes" id="UP000193560">
    <property type="component" value="Unassembled WGS sequence"/>
</dbReference>
<keyword evidence="3" id="KW-1185">Reference proteome</keyword>
<reference evidence="2 3" key="1">
    <citation type="submission" date="2016-07" db="EMBL/GenBank/DDBJ databases">
        <title>Pervasive Adenine N6-methylation of Active Genes in Fungi.</title>
        <authorList>
            <consortium name="DOE Joint Genome Institute"/>
            <person name="Mondo S.J."/>
            <person name="Dannebaum R.O."/>
            <person name="Kuo R.C."/>
            <person name="Labutti K."/>
            <person name="Haridas S."/>
            <person name="Kuo A."/>
            <person name="Salamov A."/>
            <person name="Ahrendt S.R."/>
            <person name="Lipzen A."/>
            <person name="Sullivan W."/>
            <person name="Andreopoulos W.B."/>
            <person name="Clum A."/>
            <person name="Lindquist E."/>
            <person name="Daum C."/>
            <person name="Ramamoorthy G.K."/>
            <person name="Gryganskyi A."/>
            <person name="Culley D."/>
            <person name="Magnuson J.K."/>
            <person name="James T.Y."/>
            <person name="O'Malley M.A."/>
            <person name="Stajich J.E."/>
            <person name="Spatafora J.W."/>
            <person name="Visel A."/>
            <person name="Grigoriev I.V."/>
        </authorList>
    </citation>
    <scope>NUCLEOTIDE SEQUENCE [LARGE SCALE GENOMIC DNA]</scope>
    <source>
        <strain evidence="2 3">NRRL 1336</strain>
    </source>
</reference>
<name>A0A1X2IYH1_9FUNG</name>
<sequence>MHLSFLKSDSISRNVHHSLLLNNRTVVGVSLSGGVFALKEPVADPSYDGDSLQTLFCFHYPDIIINPHCMSLHSYHSTEYTCGILAKHLIPWTTSDESHANIEHDDAAPTLTTEYTISNEKHILQQKPQPQRNKVTTQPIIGCTISGGVIAVYQCSGTLFTLLDSLQRKLLLYAPTQPLLGSSSRYSQWYTHLSGPEVSTIHCDFISLFIRLTSGQQRQIVRLADNTTEGRVSGEDAKDIDSGTEGGAIASENSDLDRNGSDNKGKANSSVRPGSLIDLTLEMVEKDDHRSFHTIPDWTPPPDHDNYENLVSWTARTLVLLVTNLEQYYF</sequence>